<protein>
    <recommendedName>
        <fullName evidence="4">START domain-containing protein</fullName>
    </recommendedName>
</protein>
<dbReference type="InterPro" id="IPR051213">
    <property type="entry name" value="START_lipid_transfer"/>
</dbReference>
<dbReference type="Gene3D" id="3.30.530.20">
    <property type="match status" value="2"/>
</dbReference>
<name>A0AAQ3PDC5_VIGMU</name>
<sequence>MNAVKKSTRELSERVKEWKTNMNASTIMKLTTSMSVFNIYAYGAWGLLTFVALLLVMLFLWQCNRLFFAPSSPSLSTAPATALATSSFNTDSIISNPRTSNFVTDADLKFLMEILDEKLNENDKLEAVLDRRNHHLCYSVKCFKPKNGPLRYLSKTVFNGISSEMLRNFYMDNDYRKQWDKTVVEHNQLQECEHPLAPRQRKYVRVEFFRSGWQIREVAGSNACEITMFHQEDAGLNMEMAKLAFRKGIWSYVCKMDDALRRYSVINYHLSSSLNTSLNLMQKVPACLDSVRSNISLAHPTVFDDQVTVESQKQVIQRRPSRKFLANSLLLLGGATAICLSRGHSSLGAKVAIAYVLTKLSKRGARSNQSKHS</sequence>
<reference evidence="2 3" key="1">
    <citation type="journal article" date="2023" name="Life. Sci Alliance">
        <title>Evolutionary insights into 3D genome organization and epigenetic landscape of Vigna mungo.</title>
        <authorList>
            <person name="Junaid A."/>
            <person name="Singh B."/>
            <person name="Bhatia S."/>
        </authorList>
    </citation>
    <scope>NUCLEOTIDE SEQUENCE [LARGE SCALE GENOMIC DNA]</scope>
    <source>
        <strain evidence="2">Urdbean</strain>
    </source>
</reference>
<accession>A0AAQ3PDC5</accession>
<proteinExistence type="predicted"/>
<dbReference type="Proteomes" id="UP001374535">
    <property type="component" value="Chromosome 1"/>
</dbReference>
<keyword evidence="1" id="KW-1133">Transmembrane helix</keyword>
<evidence type="ECO:0000313" key="3">
    <source>
        <dbReference type="Proteomes" id="UP001374535"/>
    </source>
</evidence>
<dbReference type="PANTHER" id="PTHR19308:SF13">
    <property type="entry name" value="OS02G0468400 PROTEIN"/>
    <property type="match status" value="1"/>
</dbReference>
<evidence type="ECO:0000313" key="2">
    <source>
        <dbReference type="EMBL" id="WVZ24608.1"/>
    </source>
</evidence>
<dbReference type="EMBL" id="CP144700">
    <property type="protein sequence ID" value="WVZ24608.1"/>
    <property type="molecule type" value="Genomic_DNA"/>
</dbReference>
<evidence type="ECO:0008006" key="4">
    <source>
        <dbReference type="Google" id="ProtNLM"/>
    </source>
</evidence>
<keyword evidence="1" id="KW-0812">Transmembrane</keyword>
<dbReference type="PANTHER" id="PTHR19308">
    <property type="entry name" value="PHOSPHATIDYLCHOLINE TRANSFER PROTEIN"/>
    <property type="match status" value="1"/>
</dbReference>
<dbReference type="AlphaFoldDB" id="A0AAQ3PDC5"/>
<dbReference type="InterPro" id="IPR023393">
    <property type="entry name" value="START-like_dom_sf"/>
</dbReference>
<dbReference type="SUPFAM" id="SSF55961">
    <property type="entry name" value="Bet v1-like"/>
    <property type="match status" value="1"/>
</dbReference>
<keyword evidence="3" id="KW-1185">Reference proteome</keyword>
<feature type="transmembrane region" description="Helical" evidence="1">
    <location>
        <begin position="39"/>
        <end position="61"/>
    </location>
</feature>
<gene>
    <name evidence="2" type="ORF">V8G54_003152</name>
</gene>
<organism evidence="2 3">
    <name type="scientific">Vigna mungo</name>
    <name type="common">Black gram</name>
    <name type="synonym">Phaseolus mungo</name>
    <dbReference type="NCBI Taxonomy" id="3915"/>
    <lineage>
        <taxon>Eukaryota</taxon>
        <taxon>Viridiplantae</taxon>
        <taxon>Streptophyta</taxon>
        <taxon>Embryophyta</taxon>
        <taxon>Tracheophyta</taxon>
        <taxon>Spermatophyta</taxon>
        <taxon>Magnoliopsida</taxon>
        <taxon>eudicotyledons</taxon>
        <taxon>Gunneridae</taxon>
        <taxon>Pentapetalae</taxon>
        <taxon>rosids</taxon>
        <taxon>fabids</taxon>
        <taxon>Fabales</taxon>
        <taxon>Fabaceae</taxon>
        <taxon>Papilionoideae</taxon>
        <taxon>50 kb inversion clade</taxon>
        <taxon>NPAAA clade</taxon>
        <taxon>indigoferoid/millettioid clade</taxon>
        <taxon>Phaseoleae</taxon>
        <taxon>Vigna</taxon>
    </lineage>
</organism>
<evidence type="ECO:0000256" key="1">
    <source>
        <dbReference type="SAM" id="Phobius"/>
    </source>
</evidence>
<keyword evidence="1" id="KW-0472">Membrane</keyword>